<evidence type="ECO:0000256" key="1">
    <source>
        <dbReference type="ARBA" id="ARBA00022676"/>
    </source>
</evidence>
<evidence type="ECO:0000313" key="5">
    <source>
        <dbReference type="Proteomes" id="UP000683246"/>
    </source>
</evidence>
<dbReference type="PANTHER" id="PTHR34106:SF1">
    <property type="entry name" value="1,4-BETA-MANNOSYL-N-ACETYLGLUCOSAMINE PHOSPHORYLASE"/>
    <property type="match status" value="1"/>
</dbReference>
<dbReference type="GO" id="GO:0016757">
    <property type="term" value="F:glycosyltransferase activity"/>
    <property type="evidence" value="ECO:0007669"/>
    <property type="project" value="UniProtKB-KW"/>
</dbReference>
<sequence>MTIIGQPLKNIPWEEKPENCNEPMWRYSKNPIIPKNAIPSSNSIFNSAVVPYEDGFAGVFRCDTKARLMNINAGFSKDGLNWQIEHHPIEFKQAPGHDFIHSDYKYDPRVVQLDDKYYIQWCNGYHGPTIGMGYTEDFKEYYQMENAFMPYNRNGVLFPRKIDGMYMMLSRPSDNGHTPFGDIWLSKSPDLKYWGEHRFVMGTASFEESAWQCTKIGAGPAPIETSEGWLLFYHGVLHSCNGFVYAMGVALLDIHDPSIIIARSKPYLLTPEKDYECVGDVHNVIFPCAALSDAETGRIVVYYGGADTVVGCAFCKVDELIPWLFENNL</sequence>
<dbReference type="KEGG" id="vpy:HZI73_07080"/>
<dbReference type="PIRSF" id="PIRSF016202">
    <property type="entry name" value="PH1107"/>
    <property type="match status" value="1"/>
</dbReference>
<dbReference type="SUPFAM" id="SSF75005">
    <property type="entry name" value="Arabinanase/levansucrase/invertase"/>
    <property type="match status" value="1"/>
</dbReference>
<keyword evidence="5" id="KW-1185">Reference proteome</keyword>
<dbReference type="Gene3D" id="2.115.10.20">
    <property type="entry name" value="Glycosyl hydrolase domain, family 43"/>
    <property type="match status" value="1"/>
</dbReference>
<proteinExistence type="inferred from homology"/>
<reference evidence="4" key="1">
    <citation type="submission" date="2020-07" db="EMBL/GenBank/DDBJ databases">
        <title>Vallitalea pronyensis genome.</title>
        <authorList>
            <person name="Postec A."/>
        </authorList>
    </citation>
    <scope>NUCLEOTIDE SEQUENCE</scope>
    <source>
        <strain evidence="4">FatNI3</strain>
    </source>
</reference>
<comment type="similarity">
    <text evidence="3">Belongs to the glycosyl hydrolase 130 family.</text>
</comment>
<protein>
    <submittedName>
        <fullName evidence="4">Glycoside hydrolase family 130 protein</fullName>
    </submittedName>
</protein>
<keyword evidence="2" id="KW-0808">Transferase</keyword>
<dbReference type="GO" id="GO:0016787">
    <property type="term" value="F:hydrolase activity"/>
    <property type="evidence" value="ECO:0007669"/>
    <property type="project" value="UniProtKB-KW"/>
</dbReference>
<dbReference type="InterPro" id="IPR007184">
    <property type="entry name" value="Mannoside_phosphorylase"/>
</dbReference>
<dbReference type="InterPro" id="IPR023296">
    <property type="entry name" value="Glyco_hydro_beta-prop_sf"/>
</dbReference>
<evidence type="ECO:0000313" key="4">
    <source>
        <dbReference type="EMBL" id="QUI22076.1"/>
    </source>
</evidence>
<organism evidence="4 5">
    <name type="scientific">Vallitalea pronyensis</name>
    <dbReference type="NCBI Taxonomy" id="1348613"/>
    <lineage>
        <taxon>Bacteria</taxon>
        <taxon>Bacillati</taxon>
        <taxon>Bacillota</taxon>
        <taxon>Clostridia</taxon>
        <taxon>Lachnospirales</taxon>
        <taxon>Vallitaleaceae</taxon>
        <taxon>Vallitalea</taxon>
    </lineage>
</organism>
<dbReference type="CDD" id="cd08993">
    <property type="entry name" value="GH130"/>
    <property type="match status" value="1"/>
</dbReference>
<dbReference type="Proteomes" id="UP000683246">
    <property type="component" value="Chromosome"/>
</dbReference>
<dbReference type="AlphaFoldDB" id="A0A8J8SFY9"/>
<gene>
    <name evidence="4" type="ORF">HZI73_07080</name>
</gene>
<keyword evidence="1" id="KW-0328">Glycosyltransferase</keyword>
<dbReference type="RefSeq" id="WP_212697554.1">
    <property type="nucleotide sequence ID" value="NZ_CP058649.1"/>
</dbReference>
<evidence type="ECO:0000256" key="2">
    <source>
        <dbReference type="ARBA" id="ARBA00022679"/>
    </source>
</evidence>
<evidence type="ECO:0000256" key="3">
    <source>
        <dbReference type="ARBA" id="ARBA00024356"/>
    </source>
</evidence>
<dbReference type="EMBL" id="CP058649">
    <property type="protein sequence ID" value="QUI22076.1"/>
    <property type="molecule type" value="Genomic_DNA"/>
</dbReference>
<keyword evidence="4" id="KW-0378">Hydrolase</keyword>
<dbReference type="PANTHER" id="PTHR34106">
    <property type="entry name" value="GLYCOSIDASE"/>
    <property type="match status" value="1"/>
</dbReference>
<name>A0A8J8SFY9_9FIRM</name>
<dbReference type="Pfam" id="PF04041">
    <property type="entry name" value="Glyco_hydro_130"/>
    <property type="match status" value="1"/>
</dbReference>
<accession>A0A8J8SFY9</accession>